<keyword evidence="2" id="KW-0732">Signal</keyword>
<name>A0AAW0EEH9_9AGAR</name>
<dbReference type="EMBL" id="JAWWNJ010000002">
    <property type="protein sequence ID" value="KAK7062481.1"/>
    <property type="molecule type" value="Genomic_DNA"/>
</dbReference>
<dbReference type="Proteomes" id="UP001362999">
    <property type="component" value="Unassembled WGS sequence"/>
</dbReference>
<organism evidence="3 4">
    <name type="scientific">Favolaschia claudopus</name>
    <dbReference type="NCBI Taxonomy" id="2862362"/>
    <lineage>
        <taxon>Eukaryota</taxon>
        <taxon>Fungi</taxon>
        <taxon>Dikarya</taxon>
        <taxon>Basidiomycota</taxon>
        <taxon>Agaricomycotina</taxon>
        <taxon>Agaricomycetes</taxon>
        <taxon>Agaricomycetidae</taxon>
        <taxon>Agaricales</taxon>
        <taxon>Marasmiineae</taxon>
        <taxon>Mycenaceae</taxon>
        <taxon>Favolaschia</taxon>
    </lineage>
</organism>
<feature type="chain" id="PRO_5043508339" description="Secreted protein" evidence="2">
    <location>
        <begin position="28"/>
        <end position="70"/>
    </location>
</feature>
<gene>
    <name evidence="3" type="ORF">R3P38DRAFT_2835374</name>
</gene>
<reference evidence="3 4" key="1">
    <citation type="journal article" date="2024" name="J Genomics">
        <title>Draft genome sequencing and assembly of Favolaschia claudopus CIRM-BRFM 2984 isolated from oak limbs.</title>
        <authorList>
            <person name="Navarro D."/>
            <person name="Drula E."/>
            <person name="Chaduli D."/>
            <person name="Cazenave R."/>
            <person name="Ahrendt S."/>
            <person name="Wang J."/>
            <person name="Lipzen A."/>
            <person name="Daum C."/>
            <person name="Barry K."/>
            <person name="Grigoriev I.V."/>
            <person name="Favel A."/>
            <person name="Rosso M.N."/>
            <person name="Martin F."/>
        </authorList>
    </citation>
    <scope>NUCLEOTIDE SEQUENCE [LARGE SCALE GENOMIC DNA]</scope>
    <source>
        <strain evidence="3 4">CIRM-BRFM 2984</strain>
    </source>
</reference>
<keyword evidence="4" id="KW-1185">Reference proteome</keyword>
<comment type="caution">
    <text evidence="3">The sequence shown here is derived from an EMBL/GenBank/DDBJ whole genome shotgun (WGS) entry which is preliminary data.</text>
</comment>
<feature type="transmembrane region" description="Helical" evidence="1">
    <location>
        <begin position="41"/>
        <end position="61"/>
    </location>
</feature>
<accession>A0AAW0EEH9</accession>
<dbReference type="AlphaFoldDB" id="A0AAW0EEH9"/>
<sequence>MWRLSRIGHGVLFFLVRLLTHFGFCRAPTHDSFDVFTSVSMELLAMPSAFPIYSVVALAYIHRSSCGLDM</sequence>
<keyword evidence="1" id="KW-0472">Membrane</keyword>
<evidence type="ECO:0000256" key="2">
    <source>
        <dbReference type="SAM" id="SignalP"/>
    </source>
</evidence>
<evidence type="ECO:0000313" key="3">
    <source>
        <dbReference type="EMBL" id="KAK7062481.1"/>
    </source>
</evidence>
<evidence type="ECO:0000313" key="4">
    <source>
        <dbReference type="Proteomes" id="UP001362999"/>
    </source>
</evidence>
<proteinExistence type="predicted"/>
<keyword evidence="1" id="KW-1133">Transmembrane helix</keyword>
<evidence type="ECO:0008006" key="5">
    <source>
        <dbReference type="Google" id="ProtNLM"/>
    </source>
</evidence>
<feature type="signal peptide" evidence="2">
    <location>
        <begin position="1"/>
        <end position="27"/>
    </location>
</feature>
<evidence type="ECO:0000256" key="1">
    <source>
        <dbReference type="SAM" id="Phobius"/>
    </source>
</evidence>
<keyword evidence="1" id="KW-0812">Transmembrane</keyword>
<protein>
    <recommendedName>
        <fullName evidence="5">Secreted protein</fullName>
    </recommendedName>
</protein>